<keyword evidence="14 18" id="KW-0830">Ubiquinone</keyword>
<evidence type="ECO:0000256" key="7">
    <source>
        <dbReference type="ARBA" id="ARBA00022660"/>
    </source>
</evidence>
<feature type="transmembrane region" description="Helical" evidence="18">
    <location>
        <begin position="145"/>
        <end position="165"/>
    </location>
</feature>
<evidence type="ECO:0000256" key="17">
    <source>
        <dbReference type="ARBA" id="ARBA00049551"/>
    </source>
</evidence>
<evidence type="ECO:0000256" key="8">
    <source>
        <dbReference type="ARBA" id="ARBA00022692"/>
    </source>
</evidence>
<keyword evidence="11 18" id="KW-0249">Electron transport</keyword>
<keyword evidence="6" id="KW-0813">Transport</keyword>
<dbReference type="PRINTS" id="PR01436">
    <property type="entry name" value="NADHDHGNASE2"/>
</dbReference>
<evidence type="ECO:0000256" key="9">
    <source>
        <dbReference type="ARBA" id="ARBA00022792"/>
    </source>
</evidence>
<keyword evidence="12 18" id="KW-1133">Transmembrane helix</keyword>
<evidence type="ECO:0000256" key="4">
    <source>
        <dbReference type="ARBA" id="ARBA00012944"/>
    </source>
</evidence>
<keyword evidence="9 18" id="KW-0999">Mitochondrion inner membrane</keyword>
<dbReference type="AlphaFoldDB" id="A0A346RIL4"/>
<dbReference type="InterPro" id="IPR050175">
    <property type="entry name" value="Complex_I_Subunit_2"/>
</dbReference>
<dbReference type="EMBL" id="MG193452">
    <property type="protein sequence ID" value="AXS65911.1"/>
    <property type="molecule type" value="Genomic_DNA"/>
</dbReference>
<feature type="transmembrane region" description="Helical" evidence="18">
    <location>
        <begin position="315"/>
        <end position="333"/>
    </location>
</feature>
<comment type="catalytic activity">
    <reaction evidence="17 18">
        <text>a ubiquinone + NADH + 5 H(+)(in) = a ubiquinol + NAD(+) + 4 H(+)(out)</text>
        <dbReference type="Rhea" id="RHEA:29091"/>
        <dbReference type="Rhea" id="RHEA-COMP:9565"/>
        <dbReference type="Rhea" id="RHEA-COMP:9566"/>
        <dbReference type="ChEBI" id="CHEBI:15378"/>
        <dbReference type="ChEBI" id="CHEBI:16389"/>
        <dbReference type="ChEBI" id="CHEBI:17976"/>
        <dbReference type="ChEBI" id="CHEBI:57540"/>
        <dbReference type="ChEBI" id="CHEBI:57945"/>
        <dbReference type="EC" id="7.1.1.2"/>
    </reaction>
</comment>
<evidence type="ECO:0000256" key="16">
    <source>
        <dbReference type="ARBA" id="ARBA00023136"/>
    </source>
</evidence>
<comment type="function">
    <text evidence="18">Core subunit of the mitochondrial membrane respiratory chain NADH dehydrogenase (Complex I) which catalyzes electron transfer from NADH through the respiratory chain, using ubiquinone as an electron acceptor. Essential for the catalytic activity and assembly of complex I.</text>
</comment>
<gene>
    <name evidence="20" type="primary">nad2</name>
</gene>
<dbReference type="GO" id="GO:0006120">
    <property type="term" value="P:mitochondrial electron transport, NADH to ubiquinone"/>
    <property type="evidence" value="ECO:0007669"/>
    <property type="project" value="InterPro"/>
</dbReference>
<feature type="transmembrane region" description="Helical" evidence="18">
    <location>
        <begin position="196"/>
        <end position="215"/>
    </location>
</feature>
<keyword evidence="15 18" id="KW-0496">Mitochondrion</keyword>
<organism evidence="20">
    <name type="scientific">Tenebrionoidea sp. 20 KM-2017</name>
    <dbReference type="NCBI Taxonomy" id="2219476"/>
    <lineage>
        <taxon>Eukaryota</taxon>
        <taxon>Metazoa</taxon>
        <taxon>Ecdysozoa</taxon>
        <taxon>Arthropoda</taxon>
        <taxon>Hexapoda</taxon>
        <taxon>Insecta</taxon>
        <taxon>Pterygota</taxon>
        <taxon>Neoptera</taxon>
        <taxon>Endopterygota</taxon>
        <taxon>Coleoptera</taxon>
        <taxon>Polyphaga</taxon>
        <taxon>Cucujiformia</taxon>
    </lineage>
</organism>
<geneLocation type="mitochondrion" evidence="20"/>
<feature type="transmembrane region" description="Helical" evidence="18">
    <location>
        <begin position="58"/>
        <end position="78"/>
    </location>
</feature>
<evidence type="ECO:0000256" key="18">
    <source>
        <dbReference type="RuleBase" id="RU003403"/>
    </source>
</evidence>
<reference evidence="20" key="1">
    <citation type="journal article" date="2018" name="J. ISSAAS">
        <title>The contribution of mitochondrial metagenomics to large-scale data mining and phylogenetic analysis of Coleoptera.</title>
        <authorList>
            <person name="Miller K."/>
            <person name="Linard B."/>
            <person name="Motyka M."/>
            <person name="Bocek M."/>
            <person name="Vogler A.P."/>
        </authorList>
    </citation>
    <scope>NUCLEOTIDE SEQUENCE</scope>
</reference>
<comment type="similarity">
    <text evidence="3 18">Belongs to the complex I subunit 2 family.</text>
</comment>
<evidence type="ECO:0000256" key="5">
    <source>
        <dbReference type="ARBA" id="ARBA00021008"/>
    </source>
</evidence>
<evidence type="ECO:0000256" key="1">
    <source>
        <dbReference type="ARBA" id="ARBA00003257"/>
    </source>
</evidence>
<proteinExistence type="inferred from homology"/>
<comment type="function">
    <text evidence="1">Core subunit of the mitochondrial membrane respiratory chain NADH dehydrogenase (Complex I) that is believed to belong to the minimal assembly required for catalysis. Complex I functions in the transfer of electrons from NADH to the respiratory chain. The immediate electron acceptor for the enzyme is believed to be ubiquinone.</text>
</comment>
<dbReference type="GO" id="GO:0008137">
    <property type="term" value="F:NADH dehydrogenase (ubiquinone) activity"/>
    <property type="evidence" value="ECO:0007669"/>
    <property type="project" value="UniProtKB-EC"/>
</dbReference>
<evidence type="ECO:0000256" key="2">
    <source>
        <dbReference type="ARBA" id="ARBA00004448"/>
    </source>
</evidence>
<evidence type="ECO:0000256" key="6">
    <source>
        <dbReference type="ARBA" id="ARBA00022448"/>
    </source>
</evidence>
<keyword evidence="10 18" id="KW-1278">Translocase</keyword>
<sequence length="334" mass="37895">MHLYKIVFLNTMVLGTLLSISSYSWFSMWMGLEINMLSIIPLFSSTKNMFASEAATKYFMTQALASLILLLSININFIENEIMNFNNMESLMLNSALLTKLGSAPFHVWFPEVIEGLSWLNSLLLLTWQKIAPMVLIMNSNMNHNLMNMAIISSLLVSGAMALNQTSLRKIMAFSSINHIAWMLAATLAESSNWSLYFTIYSLISINLIMILNSNKLFFLNQLSNTMTNNKNVKLSLSLNFLSLGGIPPLLGFLPKWLLINSLIEKKMLLITWTLIMATLIMLFVYVQIMMPAIVMDQAELKTAMESKINWNLQAFNSIITNTLIFCILIYTLM</sequence>
<dbReference type="InterPro" id="IPR001750">
    <property type="entry name" value="ND/Mrp_TM"/>
</dbReference>
<evidence type="ECO:0000256" key="10">
    <source>
        <dbReference type="ARBA" id="ARBA00022967"/>
    </source>
</evidence>
<evidence type="ECO:0000256" key="15">
    <source>
        <dbReference type="ARBA" id="ARBA00023128"/>
    </source>
</evidence>
<evidence type="ECO:0000256" key="12">
    <source>
        <dbReference type="ARBA" id="ARBA00022989"/>
    </source>
</evidence>
<dbReference type="Pfam" id="PF00361">
    <property type="entry name" value="Proton_antipo_M"/>
    <property type="match status" value="1"/>
</dbReference>
<accession>A0A346RIL4</accession>
<dbReference type="InterPro" id="IPR003917">
    <property type="entry name" value="NADH_UbQ_OxRdtase_chain2"/>
</dbReference>
<evidence type="ECO:0000256" key="3">
    <source>
        <dbReference type="ARBA" id="ARBA00007012"/>
    </source>
</evidence>
<evidence type="ECO:0000256" key="14">
    <source>
        <dbReference type="ARBA" id="ARBA00023075"/>
    </source>
</evidence>
<name>A0A346RIL4_9CUCU</name>
<keyword evidence="16 18" id="KW-0472">Membrane</keyword>
<feature type="transmembrane region" description="Helical" evidence="18">
    <location>
        <begin position="7"/>
        <end position="26"/>
    </location>
</feature>
<dbReference type="GO" id="GO:0005743">
    <property type="term" value="C:mitochondrial inner membrane"/>
    <property type="evidence" value="ECO:0007669"/>
    <property type="project" value="UniProtKB-SubCell"/>
</dbReference>
<evidence type="ECO:0000256" key="13">
    <source>
        <dbReference type="ARBA" id="ARBA00023027"/>
    </source>
</evidence>
<protein>
    <recommendedName>
        <fullName evidence="5 18">NADH-ubiquinone oxidoreductase chain 2</fullName>
        <ecNumber evidence="4 18">7.1.1.2</ecNumber>
    </recommendedName>
</protein>
<dbReference type="EC" id="7.1.1.2" evidence="4 18"/>
<evidence type="ECO:0000256" key="11">
    <source>
        <dbReference type="ARBA" id="ARBA00022982"/>
    </source>
</evidence>
<feature type="transmembrane region" description="Helical" evidence="18">
    <location>
        <begin position="235"/>
        <end position="258"/>
    </location>
</feature>
<keyword evidence="13 18" id="KW-0520">NAD</keyword>
<dbReference type="PANTHER" id="PTHR46552:SF1">
    <property type="entry name" value="NADH-UBIQUINONE OXIDOREDUCTASE CHAIN 2"/>
    <property type="match status" value="1"/>
</dbReference>
<keyword evidence="8 18" id="KW-0812">Transmembrane</keyword>
<feature type="domain" description="NADH:quinone oxidoreductase/Mrp antiporter transmembrane" evidence="19">
    <location>
        <begin position="22"/>
        <end position="280"/>
    </location>
</feature>
<feature type="transmembrane region" description="Helical" evidence="18">
    <location>
        <begin position="270"/>
        <end position="295"/>
    </location>
</feature>
<evidence type="ECO:0000259" key="19">
    <source>
        <dbReference type="Pfam" id="PF00361"/>
    </source>
</evidence>
<evidence type="ECO:0000313" key="20">
    <source>
        <dbReference type="EMBL" id="AXS65911.1"/>
    </source>
</evidence>
<comment type="subcellular location">
    <subcellularLocation>
        <location evidence="2 18">Mitochondrion inner membrane</location>
        <topology evidence="2 18">Multi-pass membrane protein</topology>
    </subcellularLocation>
</comment>
<dbReference type="PANTHER" id="PTHR46552">
    <property type="entry name" value="NADH-UBIQUINONE OXIDOREDUCTASE CHAIN 2"/>
    <property type="match status" value="1"/>
</dbReference>
<keyword evidence="7 18" id="KW-0679">Respiratory chain</keyword>